<dbReference type="KEGG" id="tnl:113501291"/>
<dbReference type="Proteomes" id="UP000322000">
    <property type="component" value="Chromosome 15"/>
</dbReference>
<gene>
    <name evidence="3" type="primary">LOC113501291</name>
</gene>
<evidence type="ECO:0000313" key="2">
    <source>
        <dbReference type="Proteomes" id="UP000322000"/>
    </source>
</evidence>
<sequence length="108" mass="11008">MMWRRSGAVLLLAALLLHSFNCGDARPFFGLLNLLLNGTGFSYVNGTATASGSGSGVASSLLETLVLAHEQHNLAKLQFLENLLGIGPTATGTATGTGDTSTVTGTAV</sequence>
<dbReference type="InParanoid" id="A0A7E5WBU2"/>
<feature type="chain" id="PRO_5028801978" evidence="1">
    <location>
        <begin position="26"/>
        <end position="108"/>
    </location>
</feature>
<organism evidence="2 3">
    <name type="scientific">Trichoplusia ni</name>
    <name type="common">Cabbage looper</name>
    <dbReference type="NCBI Taxonomy" id="7111"/>
    <lineage>
        <taxon>Eukaryota</taxon>
        <taxon>Metazoa</taxon>
        <taxon>Ecdysozoa</taxon>
        <taxon>Arthropoda</taxon>
        <taxon>Hexapoda</taxon>
        <taxon>Insecta</taxon>
        <taxon>Pterygota</taxon>
        <taxon>Neoptera</taxon>
        <taxon>Endopterygota</taxon>
        <taxon>Lepidoptera</taxon>
        <taxon>Glossata</taxon>
        <taxon>Ditrysia</taxon>
        <taxon>Noctuoidea</taxon>
        <taxon>Noctuidae</taxon>
        <taxon>Plusiinae</taxon>
        <taxon>Trichoplusia</taxon>
    </lineage>
</organism>
<reference evidence="3" key="1">
    <citation type="submission" date="2025-08" db="UniProtKB">
        <authorList>
            <consortium name="RefSeq"/>
        </authorList>
    </citation>
    <scope>IDENTIFICATION</scope>
</reference>
<dbReference type="GeneID" id="113501291"/>
<accession>A0A7E5WBU2</accession>
<dbReference type="AlphaFoldDB" id="A0A7E5WBU2"/>
<evidence type="ECO:0000256" key="1">
    <source>
        <dbReference type="SAM" id="SignalP"/>
    </source>
</evidence>
<name>A0A7E5WBU2_TRINI</name>
<protein>
    <submittedName>
        <fullName evidence="3">Uncharacterized protein LOC113501291 isoform X1</fullName>
    </submittedName>
</protein>
<proteinExistence type="predicted"/>
<keyword evidence="2" id="KW-1185">Reference proteome</keyword>
<keyword evidence="1" id="KW-0732">Signal</keyword>
<evidence type="ECO:0000313" key="3">
    <source>
        <dbReference type="RefSeq" id="XP_026738198.1"/>
    </source>
</evidence>
<feature type="signal peptide" evidence="1">
    <location>
        <begin position="1"/>
        <end position="25"/>
    </location>
</feature>
<dbReference type="RefSeq" id="XP_026738198.1">
    <property type="nucleotide sequence ID" value="XM_026882397.1"/>
</dbReference>